<gene>
    <name evidence="7" type="ORF">KC622_00880</name>
</gene>
<dbReference type="Proteomes" id="UP000748332">
    <property type="component" value="Unassembled WGS sequence"/>
</dbReference>
<protein>
    <recommendedName>
        <fullName evidence="5">Peptidyl-prolyl cis-trans isomerase</fullName>
        <shortName evidence="5">PPIase</shortName>
        <ecNumber evidence="5">5.2.1.8</ecNumber>
    </recommendedName>
</protein>
<dbReference type="EC" id="5.2.1.8" evidence="5"/>
<dbReference type="InterPro" id="IPR044666">
    <property type="entry name" value="Cyclophilin_A-like"/>
</dbReference>
<comment type="catalytic activity">
    <reaction evidence="5">
        <text>[protein]-peptidylproline (omega=180) = [protein]-peptidylproline (omega=0)</text>
        <dbReference type="Rhea" id="RHEA:16237"/>
        <dbReference type="Rhea" id="RHEA-COMP:10747"/>
        <dbReference type="Rhea" id="RHEA-COMP:10748"/>
        <dbReference type="ChEBI" id="CHEBI:83833"/>
        <dbReference type="ChEBI" id="CHEBI:83834"/>
        <dbReference type="EC" id="5.2.1.8"/>
    </reaction>
</comment>
<comment type="similarity">
    <text evidence="2 5">Belongs to the cyclophilin-type PPIase family.</text>
</comment>
<evidence type="ECO:0000256" key="3">
    <source>
        <dbReference type="ARBA" id="ARBA00023110"/>
    </source>
</evidence>
<dbReference type="PANTHER" id="PTHR45625">
    <property type="entry name" value="PEPTIDYL-PROLYL CIS-TRANS ISOMERASE-RELATED"/>
    <property type="match status" value="1"/>
</dbReference>
<dbReference type="Pfam" id="PF00160">
    <property type="entry name" value="Pro_isomerase"/>
    <property type="match status" value="1"/>
</dbReference>
<dbReference type="InterPro" id="IPR029000">
    <property type="entry name" value="Cyclophilin-like_dom_sf"/>
</dbReference>
<dbReference type="PROSITE" id="PS50072">
    <property type="entry name" value="CSA_PPIASE_2"/>
    <property type="match status" value="1"/>
</dbReference>
<comment type="caution">
    <text evidence="7">The sequence shown here is derived from an EMBL/GenBank/DDBJ whole genome shotgun (WGS) entry which is preliminary data.</text>
</comment>
<keyword evidence="3 5" id="KW-0697">Rotamase</keyword>
<name>A0A955HYN3_9BACT</name>
<sequence length="166" mass="17756">MTIDKNADYQGIIVTNLGSITIDLYEKETPVTVNNFVFLANSGFYNGTSFHRVIKGYIIQGGDPLGTGYGGPGYSFGNEIIPNLTFEPFVVAMANSGPNTNGSQFFITTRTSDASSLDGSYTIFGRVIGGMTTVDKIESVSVGSNSSQQYLPDQPVIISSVQIVKN</sequence>
<evidence type="ECO:0000256" key="4">
    <source>
        <dbReference type="ARBA" id="ARBA00023235"/>
    </source>
</evidence>
<evidence type="ECO:0000256" key="2">
    <source>
        <dbReference type="ARBA" id="ARBA00007365"/>
    </source>
</evidence>
<dbReference type="GO" id="GO:0003755">
    <property type="term" value="F:peptidyl-prolyl cis-trans isomerase activity"/>
    <property type="evidence" value="ECO:0007669"/>
    <property type="project" value="UniProtKB-UniRule"/>
</dbReference>
<dbReference type="CDD" id="cd00317">
    <property type="entry name" value="cyclophilin"/>
    <property type="match status" value="1"/>
</dbReference>
<dbReference type="PANTHER" id="PTHR45625:SF4">
    <property type="entry name" value="PEPTIDYLPROLYL ISOMERASE DOMAIN AND WD REPEAT-CONTAINING PROTEIN 1"/>
    <property type="match status" value="1"/>
</dbReference>
<proteinExistence type="inferred from homology"/>
<evidence type="ECO:0000313" key="8">
    <source>
        <dbReference type="Proteomes" id="UP000748332"/>
    </source>
</evidence>
<accession>A0A955HYN3</accession>
<evidence type="ECO:0000259" key="6">
    <source>
        <dbReference type="PROSITE" id="PS50072"/>
    </source>
</evidence>
<comment type="function">
    <text evidence="1 5">PPIases accelerate the folding of proteins. It catalyzes the cis-trans isomerization of proline imidic peptide bonds in oligopeptides.</text>
</comment>
<dbReference type="SUPFAM" id="SSF50891">
    <property type="entry name" value="Cyclophilin-like"/>
    <property type="match status" value="1"/>
</dbReference>
<reference evidence="7" key="1">
    <citation type="submission" date="2020-04" db="EMBL/GenBank/DDBJ databases">
        <authorList>
            <person name="Zhang T."/>
        </authorList>
    </citation>
    <scope>NUCLEOTIDE SEQUENCE</scope>
    <source>
        <strain evidence="7">HKST-UBA16</strain>
    </source>
</reference>
<keyword evidence="4 5" id="KW-0413">Isomerase</keyword>
<reference evidence="7" key="2">
    <citation type="journal article" date="2021" name="Microbiome">
        <title>Successional dynamics and alternative stable states in a saline activated sludge microbial community over 9 years.</title>
        <authorList>
            <person name="Wang Y."/>
            <person name="Ye J."/>
            <person name="Ju F."/>
            <person name="Liu L."/>
            <person name="Boyd J.A."/>
            <person name="Deng Y."/>
            <person name="Parks D.H."/>
            <person name="Jiang X."/>
            <person name="Yin X."/>
            <person name="Woodcroft B.J."/>
            <person name="Tyson G.W."/>
            <person name="Hugenholtz P."/>
            <person name="Polz M.F."/>
            <person name="Zhang T."/>
        </authorList>
    </citation>
    <scope>NUCLEOTIDE SEQUENCE</scope>
    <source>
        <strain evidence="7">HKST-UBA16</strain>
    </source>
</reference>
<dbReference type="PIRSF" id="PIRSF001467">
    <property type="entry name" value="Peptidylpro_ismrse"/>
    <property type="match status" value="1"/>
</dbReference>
<organism evidence="7 8">
    <name type="scientific">Candidatus Dojkabacteria bacterium</name>
    <dbReference type="NCBI Taxonomy" id="2099670"/>
    <lineage>
        <taxon>Bacteria</taxon>
        <taxon>Candidatus Dojkabacteria</taxon>
    </lineage>
</organism>
<dbReference type="PRINTS" id="PR00153">
    <property type="entry name" value="CSAPPISMRASE"/>
</dbReference>
<evidence type="ECO:0000256" key="5">
    <source>
        <dbReference type="RuleBase" id="RU363019"/>
    </source>
</evidence>
<evidence type="ECO:0000313" key="7">
    <source>
        <dbReference type="EMBL" id="MCA9374864.1"/>
    </source>
</evidence>
<dbReference type="AlphaFoldDB" id="A0A955HYN3"/>
<feature type="domain" description="PPIase cyclophilin-type" evidence="6">
    <location>
        <begin position="15"/>
        <end position="163"/>
    </location>
</feature>
<evidence type="ECO:0000256" key="1">
    <source>
        <dbReference type="ARBA" id="ARBA00002388"/>
    </source>
</evidence>
<dbReference type="EMBL" id="JAGQLM010000035">
    <property type="protein sequence ID" value="MCA9374864.1"/>
    <property type="molecule type" value="Genomic_DNA"/>
</dbReference>
<dbReference type="Gene3D" id="2.40.100.10">
    <property type="entry name" value="Cyclophilin-like"/>
    <property type="match status" value="1"/>
</dbReference>
<dbReference type="InterPro" id="IPR024936">
    <property type="entry name" value="Cyclophilin-type_PPIase"/>
</dbReference>
<dbReference type="InterPro" id="IPR002130">
    <property type="entry name" value="Cyclophilin-type_PPIase_dom"/>
</dbReference>